<dbReference type="Proteomes" id="UP001165064">
    <property type="component" value="Unassembled WGS sequence"/>
</dbReference>
<gene>
    <name evidence="1" type="ORF">Amon02_000497100</name>
</gene>
<comment type="caution">
    <text evidence="1">The sequence shown here is derived from an EMBL/GenBank/DDBJ whole genome shotgun (WGS) entry which is preliminary data.</text>
</comment>
<sequence length="511" mass="56402">MLASRLTISRATAQRVWKSTNNINKRLFATVEDTPNRVHGGLQDKDRIFQNLYLKNSKKWNAPSYDLEASKKIGDWYKTKEIILKGDKWIIDEMKKSGLRGRGGAGFPSGLKWSFMNPPGWEKNVGPRYIVVNADEGEPGTCKDREIIRKEPQKLVEGCLLAGRAMNATAGYIYIRGEFYREAEILQNAIDQAYAAGYLGKDACGSGYSFDLYIHRGMGAYVCGEETALIESIEGKAGKPRLKPPFPAGVGLFGRPSTVTNVETVSVAPTILRRGGDWFNSFGRERNSGTKLFCVSGQVNEPCTFEEEMSIPLKELLEKHCGGVKGGWDNLQAIIPGGSSTPMLTKEISGEVLMDYDDLRGHGSGLGTAAVIVFSKNADVIRGIQRLLAFYKHESCGQCTPCREGSTYLSTMMDRLYKGQANEKEIDMALEITKRVEGHSICAMGEAFSWPYQGLVRHFKPLMLERIKEYKTKNGLLEGGLINGGWVEGGSVANGVVINNDLPKTAFHGEH</sequence>
<evidence type="ECO:0000313" key="2">
    <source>
        <dbReference type="Proteomes" id="UP001165064"/>
    </source>
</evidence>
<organism evidence="1 2">
    <name type="scientific">Ambrosiozyma monospora</name>
    <name type="common">Yeast</name>
    <name type="synonym">Endomycopsis monosporus</name>
    <dbReference type="NCBI Taxonomy" id="43982"/>
    <lineage>
        <taxon>Eukaryota</taxon>
        <taxon>Fungi</taxon>
        <taxon>Dikarya</taxon>
        <taxon>Ascomycota</taxon>
        <taxon>Saccharomycotina</taxon>
        <taxon>Pichiomycetes</taxon>
        <taxon>Pichiales</taxon>
        <taxon>Pichiaceae</taxon>
        <taxon>Ambrosiozyma</taxon>
    </lineage>
</organism>
<accession>A0ACB5T4K8</accession>
<protein>
    <submittedName>
        <fullName evidence="1">Unnamed protein product</fullName>
    </submittedName>
</protein>
<evidence type="ECO:0000313" key="1">
    <source>
        <dbReference type="EMBL" id="GME81487.1"/>
    </source>
</evidence>
<keyword evidence="2" id="KW-1185">Reference proteome</keyword>
<name>A0ACB5T4K8_AMBMO</name>
<reference evidence="1" key="1">
    <citation type="submission" date="2023-04" db="EMBL/GenBank/DDBJ databases">
        <title>Ambrosiozyma monospora NBRC 10751.</title>
        <authorList>
            <person name="Ichikawa N."/>
            <person name="Sato H."/>
            <person name="Tonouchi N."/>
        </authorList>
    </citation>
    <scope>NUCLEOTIDE SEQUENCE</scope>
    <source>
        <strain evidence="1">NBRC 10751</strain>
    </source>
</reference>
<proteinExistence type="predicted"/>
<dbReference type="EMBL" id="BSXS01003540">
    <property type="protein sequence ID" value="GME81487.1"/>
    <property type="molecule type" value="Genomic_DNA"/>
</dbReference>